<dbReference type="InterPro" id="IPR017853">
    <property type="entry name" value="GH"/>
</dbReference>
<reference evidence="13 14" key="1">
    <citation type="submission" date="2013-08" db="EMBL/GenBank/DDBJ databases">
        <title>The genome sequence of Skermanella stibiiresistens.</title>
        <authorList>
            <person name="Zhu W."/>
            <person name="Wang G."/>
        </authorList>
    </citation>
    <scope>NUCLEOTIDE SEQUENCE [LARGE SCALE GENOMIC DNA]</scope>
    <source>
        <strain evidence="13 14">SB22</strain>
    </source>
</reference>
<organism evidence="13 14">
    <name type="scientific">Skermanella stibiiresistens SB22</name>
    <dbReference type="NCBI Taxonomy" id="1385369"/>
    <lineage>
        <taxon>Bacteria</taxon>
        <taxon>Pseudomonadati</taxon>
        <taxon>Pseudomonadota</taxon>
        <taxon>Alphaproteobacteria</taxon>
        <taxon>Rhodospirillales</taxon>
        <taxon>Azospirillaceae</taxon>
        <taxon>Skermanella</taxon>
    </lineage>
</organism>
<dbReference type="GO" id="GO:0000272">
    <property type="term" value="P:polysaccharide catabolic process"/>
    <property type="evidence" value="ECO:0007669"/>
    <property type="project" value="UniProtKB-KW"/>
</dbReference>
<evidence type="ECO:0000313" key="13">
    <source>
        <dbReference type="EMBL" id="EWY41515.1"/>
    </source>
</evidence>
<comment type="subcellular location">
    <subcellularLocation>
        <location evidence="1">Cell membrane</location>
    </subcellularLocation>
</comment>
<dbReference type="RefSeq" id="WP_157619044.1">
    <property type="nucleotide sequence ID" value="NZ_AVFL01000004.1"/>
</dbReference>
<dbReference type="SUPFAM" id="SSF51445">
    <property type="entry name" value="(Trans)glycosidases"/>
    <property type="match status" value="1"/>
</dbReference>
<dbReference type="InterPro" id="IPR050732">
    <property type="entry name" value="Beta-glucan_modifiers"/>
</dbReference>
<dbReference type="GO" id="GO:0016787">
    <property type="term" value="F:hydrolase activity"/>
    <property type="evidence" value="ECO:0007669"/>
    <property type="project" value="UniProtKB-KW"/>
</dbReference>
<evidence type="ECO:0000256" key="1">
    <source>
        <dbReference type="ARBA" id="ARBA00004236"/>
    </source>
</evidence>
<keyword evidence="8" id="KW-0624">Polysaccharide degradation</keyword>
<sequence>MRVVALLAFLLVSAGMPLEAGASELMDGVALSPYQADQSPLQGRHPSAEDIDRDMAVLEGRVGSLRGYGSLNGTELIPAAAARQGMTVTQGAWIMGSLPEDEAEIASLVRVTRQNANVLRVLVGNEAILRGDVTVARLIEAIERVRPQVAVPVSTAEPWHVWLAHPELAAAVDFITAHILPYWDGVPVGDAVDYTVMRHAELRRAFPGKPILIGEVGWPSAGPRRGGAEASPVNQARFLTGFLAVAARERLDYYVMEAFDQPWKSAVEGTAGAYWGVWDAARRLKFPLPERAE</sequence>
<dbReference type="PATRIC" id="fig|1385369.3.peg.1518"/>
<keyword evidence="14" id="KW-1185">Reference proteome</keyword>
<dbReference type="PANTHER" id="PTHR16631:SF17">
    <property type="entry name" value="GLUCAN ENDO-1,3-BETA-GLUCOSIDASE BTGC"/>
    <property type="match status" value="1"/>
</dbReference>
<proteinExistence type="predicted"/>
<accession>W9H5K2</accession>
<evidence type="ECO:0000256" key="9">
    <source>
        <dbReference type="ARBA" id="ARBA00037649"/>
    </source>
</evidence>
<evidence type="ECO:0000313" key="14">
    <source>
        <dbReference type="Proteomes" id="UP000019486"/>
    </source>
</evidence>
<feature type="chain" id="PRO_5004920800" description="Endo-1,3-beta-glucanase btgC" evidence="12">
    <location>
        <begin position="23"/>
        <end position="293"/>
    </location>
</feature>
<keyword evidence="2" id="KW-1003">Cell membrane</keyword>
<keyword evidence="6" id="KW-0119">Carbohydrate metabolism</keyword>
<protein>
    <recommendedName>
        <fullName evidence="11">Endo-1,3-beta-glucanase btgC</fullName>
    </recommendedName>
    <alternativeName>
        <fullName evidence="10">Laminarinase btgC</fullName>
    </alternativeName>
</protein>
<evidence type="ECO:0000256" key="12">
    <source>
        <dbReference type="SAM" id="SignalP"/>
    </source>
</evidence>
<dbReference type="STRING" id="1385369.N825_27895"/>
<keyword evidence="7" id="KW-0961">Cell wall biogenesis/degradation</keyword>
<comment type="function">
    <text evidence="9">Glucanases play a role in cell expansion during growth, in cell-cell fusion during mating, and in spore release during sporulation. This enzyme may be involved in beta-glucan degradation. Active on laminarin and lichenan.</text>
</comment>
<dbReference type="GO" id="GO:0071555">
    <property type="term" value="P:cell wall organization"/>
    <property type="evidence" value="ECO:0007669"/>
    <property type="project" value="UniProtKB-KW"/>
</dbReference>
<evidence type="ECO:0000256" key="3">
    <source>
        <dbReference type="ARBA" id="ARBA00022801"/>
    </source>
</evidence>
<gene>
    <name evidence="13" type="ORF">N825_27895</name>
</gene>
<dbReference type="Gene3D" id="3.20.20.80">
    <property type="entry name" value="Glycosidases"/>
    <property type="match status" value="1"/>
</dbReference>
<dbReference type="AlphaFoldDB" id="W9H5K2"/>
<evidence type="ECO:0000256" key="11">
    <source>
        <dbReference type="ARBA" id="ARBA00043078"/>
    </source>
</evidence>
<dbReference type="OrthoDB" id="9806824at2"/>
<evidence type="ECO:0000256" key="5">
    <source>
        <dbReference type="ARBA" id="ARBA00023180"/>
    </source>
</evidence>
<evidence type="ECO:0000256" key="7">
    <source>
        <dbReference type="ARBA" id="ARBA00023316"/>
    </source>
</evidence>
<evidence type="ECO:0000256" key="4">
    <source>
        <dbReference type="ARBA" id="ARBA00023136"/>
    </source>
</evidence>
<keyword evidence="12" id="KW-0732">Signal</keyword>
<evidence type="ECO:0000256" key="10">
    <source>
        <dbReference type="ARBA" id="ARBA00042373"/>
    </source>
</evidence>
<evidence type="ECO:0000256" key="8">
    <source>
        <dbReference type="ARBA" id="ARBA00023326"/>
    </source>
</evidence>
<keyword evidence="4" id="KW-0472">Membrane</keyword>
<feature type="signal peptide" evidence="12">
    <location>
        <begin position="1"/>
        <end position="22"/>
    </location>
</feature>
<name>W9H5K2_9PROT</name>
<evidence type="ECO:0000256" key="2">
    <source>
        <dbReference type="ARBA" id="ARBA00022475"/>
    </source>
</evidence>
<dbReference type="Proteomes" id="UP000019486">
    <property type="component" value="Unassembled WGS sequence"/>
</dbReference>
<keyword evidence="3" id="KW-0378">Hydrolase</keyword>
<keyword evidence="5" id="KW-0325">Glycoprotein</keyword>
<comment type="caution">
    <text evidence="13">The sequence shown here is derived from an EMBL/GenBank/DDBJ whole genome shotgun (WGS) entry which is preliminary data.</text>
</comment>
<dbReference type="PANTHER" id="PTHR16631">
    <property type="entry name" value="GLUCAN 1,3-BETA-GLUCOSIDASE"/>
    <property type="match status" value="1"/>
</dbReference>
<dbReference type="EMBL" id="AVFL01000004">
    <property type="protein sequence ID" value="EWY41515.1"/>
    <property type="molecule type" value="Genomic_DNA"/>
</dbReference>
<evidence type="ECO:0000256" key="6">
    <source>
        <dbReference type="ARBA" id="ARBA00023277"/>
    </source>
</evidence>
<dbReference type="GO" id="GO:0005886">
    <property type="term" value="C:plasma membrane"/>
    <property type="evidence" value="ECO:0007669"/>
    <property type="project" value="UniProtKB-SubCell"/>
</dbReference>